<reference evidence="1" key="1">
    <citation type="submission" date="2023-03" db="EMBL/GenBank/DDBJ databases">
        <title>Amycolatopsis taiwanensis NBRC 103393.</title>
        <authorList>
            <person name="Ichikawa N."/>
            <person name="Sato H."/>
            <person name="Tonouchi N."/>
        </authorList>
    </citation>
    <scope>NUCLEOTIDE SEQUENCE</scope>
    <source>
        <strain evidence="1">NBRC 103393</strain>
    </source>
</reference>
<evidence type="ECO:0000313" key="1">
    <source>
        <dbReference type="EMBL" id="GLY68105.1"/>
    </source>
</evidence>
<dbReference type="CDD" id="cd05403">
    <property type="entry name" value="NT_KNTase_like"/>
    <property type="match status" value="1"/>
</dbReference>
<proteinExistence type="predicted"/>
<dbReference type="InterPro" id="IPR043519">
    <property type="entry name" value="NT_sf"/>
</dbReference>
<sequence length="236" mass="25979">MDVVQTEPVAAARGFAHHSFPDALTVIVGGSVLTERRTPASDLDMVVVTRPRESPYRHSLTWAGWPVEVLVHDEQTLAAYCEDNLARRWPGIPRLIAEGTIVSDRGALGERLQAEMRRRLAEGPAAASPAELAAHRYELTDLLDDLTGAEDPAEIAFIACRVLTKTAQLALLSGRHWQGTGKWLLRELRDHDPDLADRLAHALRVPARLAAMAREVLDDVGGPLRDGYRVTDPRNP</sequence>
<dbReference type="EMBL" id="BSTI01000010">
    <property type="protein sequence ID" value="GLY68105.1"/>
    <property type="molecule type" value="Genomic_DNA"/>
</dbReference>
<dbReference type="SUPFAM" id="SSF81301">
    <property type="entry name" value="Nucleotidyltransferase"/>
    <property type="match status" value="1"/>
</dbReference>
<dbReference type="AlphaFoldDB" id="A0A9W6VGU2"/>
<dbReference type="Proteomes" id="UP001165136">
    <property type="component" value="Unassembled WGS sequence"/>
</dbReference>
<protein>
    <submittedName>
        <fullName evidence="1">Nucleotidyltransferase</fullName>
    </submittedName>
</protein>
<dbReference type="Gene3D" id="3.30.460.10">
    <property type="entry name" value="Beta Polymerase, domain 2"/>
    <property type="match status" value="1"/>
</dbReference>
<accession>A0A9W6VGU2</accession>
<keyword evidence="2" id="KW-1185">Reference proteome</keyword>
<evidence type="ECO:0000313" key="2">
    <source>
        <dbReference type="Proteomes" id="UP001165136"/>
    </source>
</evidence>
<name>A0A9W6VGU2_9PSEU</name>
<organism evidence="1 2">
    <name type="scientific">Amycolatopsis taiwanensis</name>
    <dbReference type="NCBI Taxonomy" id="342230"/>
    <lineage>
        <taxon>Bacteria</taxon>
        <taxon>Bacillati</taxon>
        <taxon>Actinomycetota</taxon>
        <taxon>Actinomycetes</taxon>
        <taxon>Pseudonocardiales</taxon>
        <taxon>Pseudonocardiaceae</taxon>
        <taxon>Amycolatopsis</taxon>
    </lineage>
</organism>
<gene>
    <name evidence="1" type="ORF">Atai01_47240</name>
</gene>
<comment type="caution">
    <text evidence="1">The sequence shown here is derived from an EMBL/GenBank/DDBJ whole genome shotgun (WGS) entry which is preliminary data.</text>
</comment>